<sequence length="219" mass="23948">MAQQEEGWPLGLQPINVRVGLGRNNDFSGSVSFNTLITGSPTSSTDSSSDLDTESTGSFFHDKSITLGSLIGVTSILELSRKSLRGRKAEDNCKEKKNNNGKSRIWFFSLCSRNSTDAEIVNNNNGPSLGHFLAVERKAANECRRNQMSPNIYGPDEFSVPQHVSEPNSLFVDGRVAPPRSSPLCSTEVERRIKDAELEHGIGHGIPLLFSCMCGQHSH</sequence>
<dbReference type="PANTHER" id="PTHR33544">
    <property type="entry name" value="DUF4005 DOMAIN-CONTAINING PROTEIN-RELATED"/>
    <property type="match status" value="1"/>
</dbReference>
<reference evidence="2" key="1">
    <citation type="submission" date="2025-08" db="UniProtKB">
        <authorList>
            <consortium name="RefSeq"/>
        </authorList>
    </citation>
    <scope>IDENTIFICATION</scope>
    <source>
        <tissue evidence="2">Seedling</tissue>
    </source>
</reference>
<dbReference type="InParanoid" id="A0A6P3ZKH0"/>
<dbReference type="FunCoup" id="A0A6P3ZKH0">
    <property type="interactions" value="57"/>
</dbReference>
<organism evidence="1 2">
    <name type="scientific">Ziziphus jujuba</name>
    <name type="common">Chinese jujube</name>
    <name type="synonym">Ziziphus sativa</name>
    <dbReference type="NCBI Taxonomy" id="326968"/>
    <lineage>
        <taxon>Eukaryota</taxon>
        <taxon>Viridiplantae</taxon>
        <taxon>Streptophyta</taxon>
        <taxon>Embryophyta</taxon>
        <taxon>Tracheophyta</taxon>
        <taxon>Spermatophyta</taxon>
        <taxon>Magnoliopsida</taxon>
        <taxon>eudicotyledons</taxon>
        <taxon>Gunneridae</taxon>
        <taxon>Pentapetalae</taxon>
        <taxon>rosids</taxon>
        <taxon>fabids</taxon>
        <taxon>Rosales</taxon>
        <taxon>Rhamnaceae</taxon>
        <taxon>Paliureae</taxon>
        <taxon>Ziziphus</taxon>
    </lineage>
</organism>
<gene>
    <name evidence="2" type="primary">LOC107411098</name>
</gene>
<evidence type="ECO:0000313" key="2">
    <source>
        <dbReference type="RefSeq" id="XP_015874095.2"/>
    </source>
</evidence>
<protein>
    <submittedName>
        <fullName evidence="2">Uncharacterized protein At3g17950</fullName>
    </submittedName>
</protein>
<accession>A0A6P3ZKH0</accession>
<dbReference type="KEGG" id="zju:107411098"/>
<dbReference type="RefSeq" id="XP_015874095.2">
    <property type="nucleotide sequence ID" value="XM_016018609.4"/>
</dbReference>
<proteinExistence type="predicted"/>
<keyword evidence="1" id="KW-1185">Reference proteome</keyword>
<dbReference type="PANTHER" id="PTHR33544:SF5">
    <property type="entry name" value="DUF4005 DOMAIN-CONTAINING PROTEIN"/>
    <property type="match status" value="1"/>
</dbReference>
<dbReference type="Proteomes" id="UP001652623">
    <property type="component" value="Chromosome 10"/>
</dbReference>
<evidence type="ECO:0000313" key="1">
    <source>
        <dbReference type="Proteomes" id="UP001652623"/>
    </source>
</evidence>
<name>A0A6P3ZKH0_ZIZJJ</name>
<dbReference type="AlphaFoldDB" id="A0A6P3ZKH0"/>
<dbReference type="InterPro" id="IPR040344">
    <property type="entry name" value="At3g17950-like"/>
</dbReference>
<dbReference type="GeneID" id="107411098"/>